<proteinExistence type="inferred from homology"/>
<evidence type="ECO:0000256" key="4">
    <source>
        <dbReference type="ARBA" id="ARBA00022694"/>
    </source>
</evidence>
<evidence type="ECO:0000256" key="2">
    <source>
        <dbReference type="ARBA" id="ARBA00022552"/>
    </source>
</evidence>
<dbReference type="SUPFAM" id="SSF55666">
    <property type="entry name" value="Ribonuclease PH domain 2-like"/>
    <property type="match status" value="1"/>
</dbReference>
<keyword evidence="6" id="KW-0548">Nucleotidyltransferase</keyword>
<comment type="catalytic activity">
    <reaction evidence="6">
        <text>tRNA(n+1) + phosphate = tRNA(n) + a ribonucleoside 5'-diphosphate</text>
        <dbReference type="Rhea" id="RHEA:10628"/>
        <dbReference type="Rhea" id="RHEA-COMP:17343"/>
        <dbReference type="Rhea" id="RHEA-COMP:17344"/>
        <dbReference type="ChEBI" id="CHEBI:43474"/>
        <dbReference type="ChEBI" id="CHEBI:57930"/>
        <dbReference type="ChEBI" id="CHEBI:173114"/>
        <dbReference type="EC" id="2.7.7.56"/>
    </reaction>
</comment>
<dbReference type="InterPro" id="IPR050080">
    <property type="entry name" value="RNase_PH"/>
</dbReference>
<evidence type="ECO:0000259" key="8">
    <source>
        <dbReference type="Pfam" id="PF03725"/>
    </source>
</evidence>
<keyword evidence="2 6" id="KW-0698">rRNA processing</keyword>
<accession>A0A2U2AEQ1</accession>
<dbReference type="InterPro" id="IPR018336">
    <property type="entry name" value="RNase_PH_CS"/>
</dbReference>
<dbReference type="OrthoDB" id="9802265at2"/>
<evidence type="ECO:0000256" key="5">
    <source>
        <dbReference type="ARBA" id="ARBA00022884"/>
    </source>
</evidence>
<comment type="caution">
    <text evidence="9">The sequence shown here is derived from an EMBL/GenBank/DDBJ whole genome shotgun (WGS) entry which is preliminary data.</text>
</comment>
<dbReference type="InterPro" id="IPR036345">
    <property type="entry name" value="ExoRNase_PH_dom2_sf"/>
</dbReference>
<dbReference type="GO" id="GO:0031125">
    <property type="term" value="P:rRNA 3'-end processing"/>
    <property type="evidence" value="ECO:0007669"/>
    <property type="project" value="UniProtKB-ARBA"/>
</dbReference>
<gene>
    <name evidence="6" type="primary">rph</name>
    <name evidence="9" type="ORF">DC083_04335</name>
</gene>
<dbReference type="SUPFAM" id="SSF54211">
    <property type="entry name" value="Ribosomal protein S5 domain 2-like"/>
    <property type="match status" value="1"/>
</dbReference>
<keyword evidence="6" id="KW-0808">Transferase</keyword>
<dbReference type="InterPro" id="IPR020568">
    <property type="entry name" value="Ribosomal_Su5_D2-typ_SF"/>
</dbReference>
<dbReference type="InterPro" id="IPR015847">
    <property type="entry name" value="ExoRNase_PH_dom2"/>
</dbReference>
<keyword evidence="3 6" id="KW-0820">tRNA-binding</keyword>
<evidence type="ECO:0000256" key="1">
    <source>
        <dbReference type="ARBA" id="ARBA00006678"/>
    </source>
</evidence>
<keyword evidence="5" id="KW-0694">RNA-binding</keyword>
<dbReference type="GO" id="GO:0009022">
    <property type="term" value="F:tRNA nucleotidyltransferase activity"/>
    <property type="evidence" value="ECO:0007669"/>
    <property type="project" value="UniProtKB-UniRule"/>
</dbReference>
<evidence type="ECO:0000256" key="3">
    <source>
        <dbReference type="ARBA" id="ARBA00022555"/>
    </source>
</evidence>
<dbReference type="InterPro" id="IPR027408">
    <property type="entry name" value="PNPase/RNase_PH_dom_sf"/>
</dbReference>
<reference evidence="10" key="1">
    <citation type="submission" date="2018-05" db="EMBL/GenBank/DDBJ databases">
        <title>Ignatzschineria dubaiensis sp. nov., isolated from necrotic foot tissues of dromedaries (Camelus dromedarius) and associated maggots in Dubai, United Arab Emirates.</title>
        <authorList>
            <person name="Tsang C.C."/>
            <person name="Tang J.Y.M."/>
            <person name="Fong J.Y.H."/>
            <person name="Kinne J."/>
            <person name="Lee H.H."/>
            <person name="Joseph M."/>
            <person name="Jose S."/>
            <person name="Schuster R.K."/>
            <person name="Tang Y."/>
            <person name="Sivakumar S."/>
            <person name="Chen J.H.K."/>
            <person name="Teng J.L.L."/>
            <person name="Lau S.K.P."/>
            <person name="Wernery U."/>
            <person name="Woo P.C.Y."/>
        </authorList>
    </citation>
    <scope>NUCLEOTIDE SEQUENCE [LARGE SCALE GENOMIC DNA]</scope>
    <source>
        <strain evidence="10">KCTC 22644</strain>
    </source>
</reference>
<dbReference type="InterPro" id="IPR002381">
    <property type="entry name" value="RNase_PH_bac-type"/>
</dbReference>
<name>A0A2U2AEQ1_9GAMM</name>
<dbReference type="Proteomes" id="UP000245020">
    <property type="component" value="Unassembled WGS sequence"/>
</dbReference>
<protein>
    <recommendedName>
        <fullName evidence="6">Ribonuclease PH</fullName>
        <shortName evidence="6">RNase PH</shortName>
        <ecNumber evidence="6">2.7.7.56</ecNumber>
    </recommendedName>
    <alternativeName>
        <fullName evidence="6">tRNA nucleotidyltransferase</fullName>
    </alternativeName>
</protein>
<keyword evidence="10" id="KW-1185">Reference proteome</keyword>
<dbReference type="FunFam" id="3.30.230.70:FF:000003">
    <property type="entry name" value="Ribonuclease PH"/>
    <property type="match status" value="1"/>
</dbReference>
<keyword evidence="4 6" id="KW-0819">tRNA processing</keyword>
<feature type="domain" description="Exoribonuclease phosphorolytic" evidence="7">
    <location>
        <begin position="10"/>
        <end position="140"/>
    </location>
</feature>
<dbReference type="RefSeq" id="WP_109189035.1">
    <property type="nucleotide sequence ID" value="NZ_BMYA01000003.1"/>
</dbReference>
<dbReference type="GO" id="GO:0000049">
    <property type="term" value="F:tRNA binding"/>
    <property type="evidence" value="ECO:0007669"/>
    <property type="project" value="UniProtKB-UniRule"/>
</dbReference>
<dbReference type="Gene3D" id="3.30.230.70">
    <property type="entry name" value="GHMP Kinase, N-terminal domain"/>
    <property type="match status" value="1"/>
</dbReference>
<dbReference type="EMBL" id="QEWQ01000003">
    <property type="protein sequence ID" value="PWD81132.1"/>
    <property type="molecule type" value="Genomic_DNA"/>
</dbReference>
<dbReference type="PANTHER" id="PTHR11953:SF0">
    <property type="entry name" value="EXOSOME COMPLEX COMPONENT RRP41"/>
    <property type="match status" value="1"/>
</dbReference>
<feature type="binding site" evidence="6">
    <location>
        <position position="86"/>
    </location>
    <ligand>
        <name>phosphate</name>
        <dbReference type="ChEBI" id="CHEBI:43474"/>
        <note>substrate</note>
    </ligand>
</feature>
<dbReference type="CDD" id="cd11362">
    <property type="entry name" value="RNase_PH_bact"/>
    <property type="match status" value="1"/>
</dbReference>
<dbReference type="HAMAP" id="MF_00564">
    <property type="entry name" value="RNase_PH"/>
    <property type="match status" value="1"/>
</dbReference>
<comment type="function">
    <text evidence="6">Phosphorolytic 3'-5' exoribonuclease that plays an important role in tRNA 3'-end maturation. Removes nucleotide residues following the 3'-CCA terminus of tRNAs; can also add nucleotides to the ends of RNA molecules by using nucleoside diphosphates as substrates, but this may not be physiologically important. Probably plays a role in initiation of 16S rRNA degradation (leading to ribosome degradation) during starvation.</text>
</comment>
<dbReference type="InterPro" id="IPR001247">
    <property type="entry name" value="ExoRNase_PH_dom1"/>
</dbReference>
<comment type="subunit">
    <text evidence="6">Homohexameric ring arranged as a trimer of dimers.</text>
</comment>
<sequence>MRPSNRKPDEMRSLQFIPNFTMHAAGSVLAVFGNTKVLCTASVEERVPGFLRGEGKGWITAEYGMLPGSTHTRSQREAAKGKQSGRTLEIQRLIGRSLRAAVNLELLGERTITIDCDVIQADGGTRTAAISGGYIALVLALHQLVESGLLEKTPLVAQIAAISVGVYQGTPVLDLDYAEDSQADTDMNVIMASDGKLIEIQATAEQAPFAKEELLAMLDLAEKGIKQITEAQIAVLAAEIQ</sequence>
<dbReference type="Pfam" id="PF03725">
    <property type="entry name" value="RNase_PH_C"/>
    <property type="match status" value="1"/>
</dbReference>
<dbReference type="PANTHER" id="PTHR11953">
    <property type="entry name" value="EXOSOME COMPLEX COMPONENT"/>
    <property type="match status" value="1"/>
</dbReference>
<dbReference type="AlphaFoldDB" id="A0A2U2AEQ1"/>
<organism evidence="9 10">
    <name type="scientific">Ignatzschineria ureiclastica</name>
    <dbReference type="NCBI Taxonomy" id="472582"/>
    <lineage>
        <taxon>Bacteria</taxon>
        <taxon>Pseudomonadati</taxon>
        <taxon>Pseudomonadota</taxon>
        <taxon>Gammaproteobacteria</taxon>
        <taxon>Cardiobacteriales</taxon>
        <taxon>Ignatzschineriaceae</taxon>
        <taxon>Ignatzschineria</taxon>
    </lineage>
</organism>
<dbReference type="NCBIfam" id="TIGR01966">
    <property type="entry name" value="RNasePH"/>
    <property type="match status" value="1"/>
</dbReference>
<dbReference type="EC" id="2.7.7.56" evidence="6"/>
<dbReference type="PROSITE" id="PS01277">
    <property type="entry name" value="RIBONUCLEASE_PH"/>
    <property type="match status" value="1"/>
</dbReference>
<feature type="binding site" evidence="6">
    <location>
        <begin position="124"/>
        <end position="126"/>
    </location>
    <ligand>
        <name>phosphate</name>
        <dbReference type="ChEBI" id="CHEBI:43474"/>
        <note>substrate</note>
    </ligand>
</feature>
<feature type="domain" description="Exoribonuclease phosphorolytic" evidence="8">
    <location>
        <begin position="159"/>
        <end position="224"/>
    </location>
</feature>
<dbReference type="GO" id="GO:0000175">
    <property type="term" value="F:3'-5'-RNA exonuclease activity"/>
    <property type="evidence" value="ECO:0007669"/>
    <property type="project" value="UniProtKB-UniRule"/>
</dbReference>
<evidence type="ECO:0000313" key="10">
    <source>
        <dbReference type="Proteomes" id="UP000245020"/>
    </source>
</evidence>
<dbReference type="GO" id="GO:0016075">
    <property type="term" value="P:rRNA catabolic process"/>
    <property type="evidence" value="ECO:0007669"/>
    <property type="project" value="UniProtKB-UniRule"/>
</dbReference>
<evidence type="ECO:0000259" key="7">
    <source>
        <dbReference type="Pfam" id="PF01138"/>
    </source>
</evidence>
<dbReference type="GO" id="GO:0008033">
    <property type="term" value="P:tRNA processing"/>
    <property type="evidence" value="ECO:0007669"/>
    <property type="project" value="UniProtKB-UniRule"/>
</dbReference>
<evidence type="ECO:0000256" key="6">
    <source>
        <dbReference type="HAMAP-Rule" id="MF_00564"/>
    </source>
</evidence>
<comment type="similarity">
    <text evidence="1 6">Belongs to the RNase PH family.</text>
</comment>
<dbReference type="Pfam" id="PF01138">
    <property type="entry name" value="RNase_PH"/>
    <property type="match status" value="1"/>
</dbReference>
<evidence type="ECO:0000313" key="9">
    <source>
        <dbReference type="EMBL" id="PWD81132.1"/>
    </source>
</evidence>